<keyword evidence="4" id="KW-0539">Nucleus</keyword>
<dbReference type="PROSITE" id="PS50090">
    <property type="entry name" value="MYB_LIKE"/>
    <property type="match status" value="4"/>
</dbReference>
<evidence type="ECO:0000259" key="6">
    <source>
        <dbReference type="PROSITE" id="PS50090"/>
    </source>
</evidence>
<feature type="domain" description="HTH myb-type" evidence="7">
    <location>
        <begin position="673"/>
        <end position="719"/>
    </location>
</feature>
<dbReference type="Proteomes" id="UP001642464">
    <property type="component" value="Unassembled WGS sequence"/>
</dbReference>
<dbReference type="InterPro" id="IPR001005">
    <property type="entry name" value="SANT/Myb"/>
</dbReference>
<feature type="compositionally biased region" description="Low complexity" evidence="5">
    <location>
        <begin position="477"/>
        <end position="502"/>
    </location>
</feature>
<name>A0ABP0HRC4_9DINO</name>
<evidence type="ECO:0000256" key="1">
    <source>
        <dbReference type="ARBA" id="ARBA00023015"/>
    </source>
</evidence>
<dbReference type="SUPFAM" id="SSF46689">
    <property type="entry name" value="Homeodomain-like"/>
    <property type="match status" value="3"/>
</dbReference>
<gene>
    <name evidence="8" type="ORF">SCF082_LOCUS3211</name>
</gene>
<feature type="domain" description="Myb-like" evidence="6">
    <location>
        <begin position="563"/>
        <end position="615"/>
    </location>
</feature>
<evidence type="ECO:0000256" key="2">
    <source>
        <dbReference type="ARBA" id="ARBA00023125"/>
    </source>
</evidence>
<feature type="domain" description="HTH myb-type" evidence="7">
    <location>
        <begin position="567"/>
        <end position="612"/>
    </location>
</feature>
<feature type="domain" description="Myb-like" evidence="6">
    <location>
        <begin position="616"/>
        <end position="666"/>
    </location>
</feature>
<dbReference type="SMART" id="SM00717">
    <property type="entry name" value="SANT"/>
    <property type="match status" value="4"/>
</dbReference>
<dbReference type="EMBL" id="CAXAMM010001626">
    <property type="protein sequence ID" value="CAK8992774.1"/>
    <property type="molecule type" value="Genomic_DNA"/>
</dbReference>
<comment type="caution">
    <text evidence="8">The sequence shown here is derived from an EMBL/GenBank/DDBJ whole genome shotgun (WGS) entry which is preliminary data.</text>
</comment>
<dbReference type="InterPro" id="IPR051575">
    <property type="entry name" value="Myb-like_DNA-bd"/>
</dbReference>
<dbReference type="PROSITE" id="PS51294">
    <property type="entry name" value="HTH_MYB"/>
    <property type="match status" value="4"/>
</dbReference>
<protein>
    <submittedName>
        <fullName evidence="8">Transcription factor MYB3R-2 (Myb-related protein MYB3R-2) (OsMYB3R-2)</fullName>
    </submittedName>
</protein>
<dbReference type="CDD" id="cd00167">
    <property type="entry name" value="SANT"/>
    <property type="match status" value="4"/>
</dbReference>
<keyword evidence="2" id="KW-0238">DNA-binding</keyword>
<dbReference type="InterPro" id="IPR009057">
    <property type="entry name" value="Homeodomain-like_sf"/>
</dbReference>
<keyword evidence="9" id="KW-1185">Reference proteome</keyword>
<feature type="domain" description="Myb-like" evidence="6">
    <location>
        <begin position="673"/>
        <end position="715"/>
    </location>
</feature>
<dbReference type="PANTHER" id="PTHR46621">
    <property type="entry name" value="SNRNA-ACTIVATING PROTEIN COMPLEX SUBUNIT 4"/>
    <property type="match status" value="1"/>
</dbReference>
<keyword evidence="3" id="KW-0804">Transcription</keyword>
<feature type="region of interest" description="Disordered" evidence="5">
    <location>
        <begin position="450"/>
        <end position="517"/>
    </location>
</feature>
<evidence type="ECO:0000313" key="8">
    <source>
        <dbReference type="EMBL" id="CAK8992774.1"/>
    </source>
</evidence>
<dbReference type="Gene3D" id="1.10.10.60">
    <property type="entry name" value="Homeodomain-like"/>
    <property type="match status" value="4"/>
</dbReference>
<dbReference type="Pfam" id="PF13921">
    <property type="entry name" value="Myb_DNA-bind_6"/>
    <property type="match status" value="1"/>
</dbReference>
<feature type="compositionally biased region" description="Basic and acidic residues" evidence="5">
    <location>
        <begin position="461"/>
        <end position="476"/>
    </location>
</feature>
<proteinExistence type="predicted"/>
<evidence type="ECO:0000313" key="9">
    <source>
        <dbReference type="Proteomes" id="UP001642464"/>
    </source>
</evidence>
<evidence type="ECO:0000256" key="3">
    <source>
        <dbReference type="ARBA" id="ARBA00023163"/>
    </source>
</evidence>
<evidence type="ECO:0000256" key="4">
    <source>
        <dbReference type="ARBA" id="ARBA00023242"/>
    </source>
</evidence>
<evidence type="ECO:0000259" key="7">
    <source>
        <dbReference type="PROSITE" id="PS51294"/>
    </source>
</evidence>
<sequence>MGGESIQAKGSASAGALAAGSGNHGSSAGKALVANAIGGKLRRHGSSALLEGQGLDLSQFRLNGFGTAPVTGTTTPSGDIFRSEDCEEPQVQNEVQLANVGRKRLSPEGGLQPDHGTVKKMRADSLGLLQLPSANGSVQHHVLPSPAGGGGSVFRADVDVRKGMFDLQHGTGGAGARPGALAGAAATASPAVPPQTQKLATELKDCPAEVLHIASIALARFGGGADQSKVADAVAFTAKEIFQLAQAKVNAASLLSVGAKAGVPARTSPSNFGYQFTGNGVLASPKPTAATARPPGSKLRHYPSSSLSLGSLSNLGDSIDGRQATTTADKVAALSSFLGSPQGPFGAPSLVGSISTQYLDDGGTELGKSGGLLFGGAGRSPRFSVPASQKDAIVGASEFSALSTPSFTTNTAAQGPAKETKATPDNIPHHDGVVPAENRVNSGIAHEMDTADANSAPADADTDRESGRKGLGERKGSSSTDLASDSSRRVGSGKSTSTSKSSNLTKAGNVKKCRHGERWTEEQDEALKQAVQIHDEKNWKKVAALVPGRNHVQCLQRWRKVLQPGLRKGAWTEEEDSMLKDIVLKSNQTPSWGIVADSIPGRTAKQCRERWRLNLNPDINREPWSPEEDALLLKLQEKVGSRWAEIKNHFDRRTENAVKTRFKSLKRAKAKEWTEEVDNKLVAVCRKFGKDWAAIANAMKPRTKNAVKARVRDLQHQGVQVFASPSRGSRRQHVTHESSKMGQHIGKIMFVNAAADCAFLFVPAMQEAAAKFFAPMIDANPGGPDTVMTKELVRVWSIFLFFHGVVRFVTAANISSPVARQFGMASYLMESLPVAWLCTNPSYETKEGLPMVILPLLPLYMLATYKDKSKKDD</sequence>
<reference evidence="8 9" key="1">
    <citation type="submission" date="2024-02" db="EMBL/GenBank/DDBJ databases">
        <authorList>
            <person name="Chen Y."/>
            <person name="Shah S."/>
            <person name="Dougan E. K."/>
            <person name="Thang M."/>
            <person name="Chan C."/>
        </authorList>
    </citation>
    <scope>NUCLEOTIDE SEQUENCE [LARGE SCALE GENOMIC DNA]</scope>
</reference>
<feature type="region of interest" description="Disordered" evidence="5">
    <location>
        <begin position="406"/>
        <end position="435"/>
    </location>
</feature>
<evidence type="ECO:0000256" key="5">
    <source>
        <dbReference type="SAM" id="MobiDB-lite"/>
    </source>
</evidence>
<keyword evidence="1" id="KW-0805">Transcription regulation</keyword>
<feature type="domain" description="Myb-like" evidence="6">
    <location>
        <begin position="518"/>
        <end position="562"/>
    </location>
</feature>
<organism evidence="8 9">
    <name type="scientific">Durusdinium trenchii</name>
    <dbReference type="NCBI Taxonomy" id="1381693"/>
    <lineage>
        <taxon>Eukaryota</taxon>
        <taxon>Sar</taxon>
        <taxon>Alveolata</taxon>
        <taxon>Dinophyceae</taxon>
        <taxon>Suessiales</taxon>
        <taxon>Symbiodiniaceae</taxon>
        <taxon>Durusdinium</taxon>
    </lineage>
</organism>
<accession>A0ABP0HRC4</accession>
<dbReference type="PANTHER" id="PTHR46621:SF1">
    <property type="entry name" value="SNRNA-ACTIVATING PROTEIN COMPLEX SUBUNIT 4"/>
    <property type="match status" value="1"/>
</dbReference>
<dbReference type="InterPro" id="IPR017930">
    <property type="entry name" value="Myb_dom"/>
</dbReference>
<feature type="compositionally biased region" description="Basic and acidic residues" evidence="5">
    <location>
        <begin position="418"/>
        <end position="432"/>
    </location>
</feature>
<feature type="domain" description="HTH myb-type" evidence="7">
    <location>
        <begin position="616"/>
        <end position="670"/>
    </location>
</feature>
<feature type="domain" description="HTH myb-type" evidence="7">
    <location>
        <begin position="511"/>
        <end position="566"/>
    </location>
</feature>
<dbReference type="Pfam" id="PF00249">
    <property type="entry name" value="Myb_DNA-binding"/>
    <property type="match status" value="2"/>
</dbReference>